<evidence type="ECO:0000256" key="5">
    <source>
        <dbReference type="ARBA" id="ARBA00022553"/>
    </source>
</evidence>
<dbReference type="GO" id="GO:0005886">
    <property type="term" value="C:plasma membrane"/>
    <property type="evidence" value="ECO:0007669"/>
    <property type="project" value="UniProtKB-SubCell"/>
</dbReference>
<keyword evidence="6" id="KW-0808">Transferase</keyword>
<dbReference type="SUPFAM" id="SSF47384">
    <property type="entry name" value="Homodimeric domain of signal transducing histidine kinase"/>
    <property type="match status" value="1"/>
</dbReference>
<dbReference type="InterPro" id="IPR000014">
    <property type="entry name" value="PAS"/>
</dbReference>
<feature type="domain" description="Response regulatory" evidence="18">
    <location>
        <begin position="807"/>
        <end position="924"/>
    </location>
</feature>
<keyword evidence="5 14" id="KW-0597">Phosphoprotein</keyword>
<dbReference type="Gene3D" id="1.10.287.130">
    <property type="match status" value="1"/>
</dbReference>
<keyword evidence="11 16" id="KW-1133">Transmembrane helix</keyword>
<dbReference type="PRINTS" id="PR00344">
    <property type="entry name" value="BCTRLSENSOR"/>
</dbReference>
<dbReference type="RefSeq" id="WP_104423382.1">
    <property type="nucleotide sequence ID" value="NZ_PTIY01000005.1"/>
</dbReference>
<dbReference type="InterPro" id="IPR004358">
    <property type="entry name" value="Sig_transdc_His_kin-like_C"/>
</dbReference>
<dbReference type="Pfam" id="PF00072">
    <property type="entry name" value="Response_reg"/>
    <property type="match status" value="1"/>
</dbReference>
<dbReference type="GO" id="GO:0009927">
    <property type="term" value="F:histidine phosphotransfer kinase activity"/>
    <property type="evidence" value="ECO:0007669"/>
    <property type="project" value="TreeGrafter"/>
</dbReference>
<dbReference type="SMART" id="SM00448">
    <property type="entry name" value="REC"/>
    <property type="match status" value="1"/>
</dbReference>
<keyword evidence="10" id="KW-0067">ATP-binding</keyword>
<evidence type="ECO:0000313" key="23">
    <source>
        <dbReference type="Proteomes" id="UP000238071"/>
    </source>
</evidence>
<keyword evidence="8" id="KW-0547">Nucleotide-binding</keyword>
<dbReference type="Pfam" id="PF08447">
    <property type="entry name" value="PAS_3"/>
    <property type="match status" value="1"/>
</dbReference>
<dbReference type="InterPro" id="IPR003594">
    <property type="entry name" value="HATPase_dom"/>
</dbReference>
<keyword evidence="4" id="KW-1003">Cell membrane</keyword>
<evidence type="ECO:0000259" key="19">
    <source>
        <dbReference type="PROSITE" id="PS50112"/>
    </source>
</evidence>
<accession>A0A2S6H3I3</accession>
<evidence type="ECO:0000259" key="18">
    <source>
        <dbReference type="PROSITE" id="PS50110"/>
    </source>
</evidence>
<dbReference type="InterPro" id="IPR036890">
    <property type="entry name" value="HATPase_C_sf"/>
</dbReference>
<keyword evidence="7 16" id="KW-0812">Transmembrane</keyword>
<comment type="catalytic activity">
    <reaction evidence="1">
        <text>ATP + protein L-histidine = ADP + protein N-phospho-L-histidine.</text>
        <dbReference type="EC" id="2.7.13.3"/>
    </reaction>
</comment>
<dbReference type="PROSITE" id="PS50110">
    <property type="entry name" value="RESPONSE_REGULATORY"/>
    <property type="match status" value="1"/>
</dbReference>
<dbReference type="InterPro" id="IPR011006">
    <property type="entry name" value="CheY-like_superfamily"/>
</dbReference>
<gene>
    <name evidence="22" type="ORF">B0F88_105109</name>
</gene>
<dbReference type="Gene3D" id="3.30.565.10">
    <property type="entry name" value="Histidine kinase-like ATPase, C-terminal domain"/>
    <property type="match status" value="1"/>
</dbReference>
<keyword evidence="12" id="KW-0902">Two-component regulatory system</keyword>
<dbReference type="CDD" id="cd06225">
    <property type="entry name" value="HAMP"/>
    <property type="match status" value="1"/>
</dbReference>
<evidence type="ECO:0000256" key="14">
    <source>
        <dbReference type="PROSITE-ProRule" id="PRU00169"/>
    </source>
</evidence>
<feature type="coiled-coil region" evidence="15">
    <location>
        <begin position="517"/>
        <end position="551"/>
    </location>
</feature>
<feature type="domain" description="PAC" evidence="20">
    <location>
        <begin position="477"/>
        <end position="529"/>
    </location>
</feature>
<dbReference type="PROSITE" id="PS50113">
    <property type="entry name" value="PAC"/>
    <property type="match status" value="1"/>
</dbReference>
<dbReference type="FunFam" id="3.30.565.10:FF:000023">
    <property type="entry name" value="PAS domain-containing sensor histidine kinase"/>
    <property type="match status" value="1"/>
</dbReference>
<dbReference type="InterPro" id="IPR035965">
    <property type="entry name" value="PAS-like_dom_sf"/>
</dbReference>
<dbReference type="CDD" id="cd00130">
    <property type="entry name" value="PAS"/>
    <property type="match status" value="1"/>
</dbReference>
<evidence type="ECO:0000256" key="8">
    <source>
        <dbReference type="ARBA" id="ARBA00022741"/>
    </source>
</evidence>
<dbReference type="InterPro" id="IPR036097">
    <property type="entry name" value="HisK_dim/P_sf"/>
</dbReference>
<dbReference type="SMART" id="SM00387">
    <property type="entry name" value="HATPase_c"/>
    <property type="match status" value="1"/>
</dbReference>
<dbReference type="EC" id="2.7.13.3" evidence="3"/>
<dbReference type="Pfam" id="PF00672">
    <property type="entry name" value="HAMP"/>
    <property type="match status" value="1"/>
</dbReference>
<protein>
    <recommendedName>
        <fullName evidence="3">histidine kinase</fullName>
        <ecNumber evidence="3">2.7.13.3</ecNumber>
    </recommendedName>
</protein>
<feature type="domain" description="PAS" evidence="19">
    <location>
        <begin position="402"/>
        <end position="474"/>
    </location>
</feature>
<dbReference type="SUPFAM" id="SSF158472">
    <property type="entry name" value="HAMP domain-like"/>
    <property type="match status" value="1"/>
</dbReference>
<name>A0A2S6H3I3_9GAMM</name>
<dbReference type="InterPro" id="IPR003660">
    <property type="entry name" value="HAMP_dom"/>
</dbReference>
<dbReference type="SMART" id="SM00388">
    <property type="entry name" value="HisKA"/>
    <property type="match status" value="1"/>
</dbReference>
<evidence type="ECO:0000256" key="4">
    <source>
        <dbReference type="ARBA" id="ARBA00022475"/>
    </source>
</evidence>
<dbReference type="SUPFAM" id="SSF52172">
    <property type="entry name" value="CheY-like"/>
    <property type="match status" value="1"/>
</dbReference>
<dbReference type="SUPFAM" id="SSF55785">
    <property type="entry name" value="PYP-like sensor domain (PAS domain)"/>
    <property type="match status" value="1"/>
</dbReference>
<feature type="domain" description="Histidine kinase" evidence="17">
    <location>
        <begin position="565"/>
        <end position="783"/>
    </location>
</feature>
<dbReference type="InterPro" id="IPR005467">
    <property type="entry name" value="His_kinase_dom"/>
</dbReference>
<dbReference type="Proteomes" id="UP000238071">
    <property type="component" value="Unassembled WGS sequence"/>
</dbReference>
<dbReference type="GO" id="GO:0005524">
    <property type="term" value="F:ATP binding"/>
    <property type="evidence" value="ECO:0007669"/>
    <property type="project" value="UniProtKB-KW"/>
</dbReference>
<dbReference type="NCBIfam" id="TIGR00229">
    <property type="entry name" value="sensory_box"/>
    <property type="match status" value="1"/>
</dbReference>
<dbReference type="Gene3D" id="6.10.340.10">
    <property type="match status" value="1"/>
</dbReference>
<keyword evidence="9" id="KW-0418">Kinase</keyword>
<evidence type="ECO:0000259" key="17">
    <source>
        <dbReference type="PROSITE" id="PS50109"/>
    </source>
</evidence>
<dbReference type="Gene3D" id="3.30.450.20">
    <property type="entry name" value="PAS domain"/>
    <property type="match status" value="1"/>
</dbReference>
<dbReference type="PANTHER" id="PTHR43047">
    <property type="entry name" value="TWO-COMPONENT HISTIDINE PROTEIN KINASE"/>
    <property type="match status" value="1"/>
</dbReference>
<dbReference type="Gene3D" id="3.40.50.2300">
    <property type="match status" value="1"/>
</dbReference>
<keyword evidence="15" id="KW-0175">Coiled coil</keyword>
<dbReference type="InterPro" id="IPR000700">
    <property type="entry name" value="PAS-assoc_C"/>
</dbReference>
<proteinExistence type="predicted"/>
<feature type="domain" description="HAMP" evidence="21">
    <location>
        <begin position="334"/>
        <end position="386"/>
    </location>
</feature>
<dbReference type="OrthoDB" id="5555388at2"/>
<dbReference type="PROSITE" id="PS50112">
    <property type="entry name" value="PAS"/>
    <property type="match status" value="1"/>
</dbReference>
<dbReference type="CDD" id="cd00082">
    <property type="entry name" value="HisKA"/>
    <property type="match status" value="1"/>
</dbReference>
<reference evidence="22 23" key="1">
    <citation type="submission" date="2018-02" db="EMBL/GenBank/DDBJ databases">
        <title>Subsurface microbial communities from deep shales in Ohio and West Virginia, USA.</title>
        <authorList>
            <person name="Wrighton K."/>
        </authorList>
    </citation>
    <scope>NUCLEOTIDE SEQUENCE [LARGE SCALE GENOMIC DNA]</scope>
    <source>
        <strain evidence="22 23">OWC-G53F</strain>
    </source>
</reference>
<dbReference type="InterPro" id="IPR013655">
    <property type="entry name" value="PAS_fold_3"/>
</dbReference>
<evidence type="ECO:0000256" key="7">
    <source>
        <dbReference type="ARBA" id="ARBA00022692"/>
    </source>
</evidence>
<evidence type="ECO:0000313" key="22">
    <source>
        <dbReference type="EMBL" id="PPK71997.1"/>
    </source>
</evidence>
<keyword evidence="23" id="KW-1185">Reference proteome</keyword>
<evidence type="ECO:0000256" key="6">
    <source>
        <dbReference type="ARBA" id="ARBA00022679"/>
    </source>
</evidence>
<dbReference type="SMART" id="SM00304">
    <property type="entry name" value="HAMP"/>
    <property type="match status" value="1"/>
</dbReference>
<feature type="modified residue" description="4-aspartylphosphate" evidence="14">
    <location>
        <position position="857"/>
    </location>
</feature>
<dbReference type="AlphaFoldDB" id="A0A2S6H3I3"/>
<dbReference type="Pfam" id="PF02518">
    <property type="entry name" value="HATPase_c"/>
    <property type="match status" value="1"/>
</dbReference>
<dbReference type="InterPro" id="IPR033479">
    <property type="entry name" value="dCache_1"/>
</dbReference>
<keyword evidence="13 16" id="KW-0472">Membrane</keyword>
<evidence type="ECO:0000259" key="20">
    <source>
        <dbReference type="PROSITE" id="PS50113"/>
    </source>
</evidence>
<evidence type="ECO:0000256" key="12">
    <source>
        <dbReference type="ARBA" id="ARBA00023012"/>
    </source>
</evidence>
<dbReference type="SUPFAM" id="SSF55874">
    <property type="entry name" value="ATPase domain of HSP90 chaperone/DNA topoisomerase II/histidine kinase"/>
    <property type="match status" value="1"/>
</dbReference>
<dbReference type="Pfam" id="PF00512">
    <property type="entry name" value="HisKA"/>
    <property type="match status" value="1"/>
</dbReference>
<evidence type="ECO:0000259" key="21">
    <source>
        <dbReference type="PROSITE" id="PS50885"/>
    </source>
</evidence>
<evidence type="ECO:0000256" key="1">
    <source>
        <dbReference type="ARBA" id="ARBA00000085"/>
    </source>
</evidence>
<feature type="transmembrane region" description="Helical" evidence="16">
    <location>
        <begin position="315"/>
        <end position="333"/>
    </location>
</feature>
<sequence>MILGKIIPRLMLGFLLLSPLPMAGLAWLYVQAFERTLQQSALENLSSLADKKADQINAYISERLTDGRLLAKSFAALDTLQARSNRQDKAAALRYRAEERAYGDYFHTLMESVGYYDLLLTDAAGNVVFSIRHEADLGSNLNTGPYRDTALAKAHREAIALLDTQITQADPYAPSAERMAIFIVAPMFNAGRVVGTLALQMDLDKLTAVSGDTTGLGVTGETLLAQVDGDQAVYVGSLRHVQNAAFRYRVPLDKLAAPMRSALNGGHDKGITRDYAGVEIIGAWRYLPALRWGMVVKMDASEAFAPLYLLQKSSLIALGLLLLVASLVALMLGRTLVTPIRRLIIATERIAGGDLNHRAPLAGCDEFKQLAVSFNTMTEHLHFQQSNLERQVGQRTADIRLAMEQLNEAQHIAQVGSWELDLSSGILIWSDEIYQLFEIDKNRFGATYEAFLNAIHPEDRDAVNEAYNRSLQTHEPYQITHRLLMPDGRTKYVTERCTSHFDTAGRPIRSVGTIQDVTELKRTELALKDLNEELEQRVQQRTELLLHAKEEADRANNAKSEFLSRMSHELRTPMNAIMGFAQLLETDLETPLTADQADNLHEILHAGRHLLELINEVLDLARIETGRIELSLEPVEARSLIGECTALLQPLTSGRRIELKLDIDGTGTVRADRLRLRQILLNLLSNAIKYNRDNGSVRISCQSAAEDRIRIAVRDSGRGIAADALPRLFKPFERIETAYDGIEGTGIGLALAKRLVEAMGGSIGVESVVGEGSTFWIELPAVEAEIYPPSGFSAVEAAQSSYVKARTLLYIEDNPANLRLVRKIISTHTRLLLLEANTAEQGLDIAKTYHPDLILLDINLPGMNGFTALRHLQDDSVTCDIPVIAISANAMERDIKKGLAAGFTDYLTKPLDVPKLLALLDTILK</sequence>
<evidence type="ECO:0000256" key="2">
    <source>
        <dbReference type="ARBA" id="ARBA00004651"/>
    </source>
</evidence>
<dbReference type="Gene3D" id="2.10.70.100">
    <property type="match status" value="1"/>
</dbReference>
<evidence type="ECO:0000256" key="10">
    <source>
        <dbReference type="ARBA" id="ARBA00022840"/>
    </source>
</evidence>
<evidence type="ECO:0000256" key="3">
    <source>
        <dbReference type="ARBA" id="ARBA00012438"/>
    </source>
</evidence>
<dbReference type="PANTHER" id="PTHR43047:SF72">
    <property type="entry name" value="OSMOSENSING HISTIDINE PROTEIN KINASE SLN1"/>
    <property type="match status" value="1"/>
</dbReference>
<comment type="subcellular location">
    <subcellularLocation>
        <location evidence="2">Cell membrane</location>
        <topology evidence="2">Multi-pass membrane protein</topology>
    </subcellularLocation>
</comment>
<dbReference type="PROSITE" id="PS50109">
    <property type="entry name" value="HIS_KIN"/>
    <property type="match status" value="1"/>
</dbReference>
<dbReference type="InterPro" id="IPR001610">
    <property type="entry name" value="PAC"/>
</dbReference>
<dbReference type="InterPro" id="IPR001789">
    <property type="entry name" value="Sig_transdc_resp-reg_receiver"/>
</dbReference>
<dbReference type="EMBL" id="PTIY01000005">
    <property type="protein sequence ID" value="PPK71997.1"/>
    <property type="molecule type" value="Genomic_DNA"/>
</dbReference>
<dbReference type="InterPro" id="IPR003661">
    <property type="entry name" value="HisK_dim/P_dom"/>
</dbReference>
<comment type="caution">
    <text evidence="22">The sequence shown here is derived from an EMBL/GenBank/DDBJ whole genome shotgun (WGS) entry which is preliminary data.</text>
</comment>
<dbReference type="Pfam" id="PF02743">
    <property type="entry name" value="dCache_1"/>
    <property type="match status" value="1"/>
</dbReference>
<dbReference type="PROSITE" id="PS50885">
    <property type="entry name" value="HAMP"/>
    <property type="match status" value="1"/>
</dbReference>
<evidence type="ECO:0000256" key="11">
    <source>
        <dbReference type="ARBA" id="ARBA00022989"/>
    </source>
</evidence>
<evidence type="ECO:0000256" key="13">
    <source>
        <dbReference type="ARBA" id="ARBA00023136"/>
    </source>
</evidence>
<evidence type="ECO:0000256" key="9">
    <source>
        <dbReference type="ARBA" id="ARBA00022777"/>
    </source>
</evidence>
<evidence type="ECO:0000256" key="16">
    <source>
        <dbReference type="SAM" id="Phobius"/>
    </source>
</evidence>
<organism evidence="22 23">
    <name type="scientific">Methylobacter tundripaludum</name>
    <dbReference type="NCBI Taxonomy" id="173365"/>
    <lineage>
        <taxon>Bacteria</taxon>
        <taxon>Pseudomonadati</taxon>
        <taxon>Pseudomonadota</taxon>
        <taxon>Gammaproteobacteria</taxon>
        <taxon>Methylococcales</taxon>
        <taxon>Methylococcaceae</taxon>
        <taxon>Methylobacter</taxon>
    </lineage>
</organism>
<dbReference type="GO" id="GO:0000155">
    <property type="term" value="F:phosphorelay sensor kinase activity"/>
    <property type="evidence" value="ECO:0007669"/>
    <property type="project" value="InterPro"/>
</dbReference>
<dbReference type="CDD" id="cd16922">
    <property type="entry name" value="HATPase_EvgS-ArcB-TorS-like"/>
    <property type="match status" value="1"/>
</dbReference>
<dbReference type="SMART" id="SM00086">
    <property type="entry name" value="PAC"/>
    <property type="match status" value="1"/>
</dbReference>
<evidence type="ECO:0000256" key="15">
    <source>
        <dbReference type="SAM" id="Coils"/>
    </source>
</evidence>